<evidence type="ECO:0000259" key="1">
    <source>
        <dbReference type="Pfam" id="PF13521"/>
    </source>
</evidence>
<protein>
    <submittedName>
        <fullName evidence="2">Fer4_NifH domain containing protein</fullName>
    </submittedName>
</protein>
<dbReference type="EMBL" id="LR796167">
    <property type="protein sequence ID" value="CAB4122436.1"/>
    <property type="molecule type" value="Genomic_DNA"/>
</dbReference>
<evidence type="ECO:0000313" key="2">
    <source>
        <dbReference type="EMBL" id="CAB4122436.1"/>
    </source>
</evidence>
<accession>A0A6J5KMK8</accession>
<dbReference type="Pfam" id="PF13521">
    <property type="entry name" value="AAA_28"/>
    <property type="match status" value="1"/>
</dbReference>
<dbReference type="InterPro" id="IPR027417">
    <property type="entry name" value="P-loop_NTPase"/>
</dbReference>
<organism evidence="2">
    <name type="scientific">uncultured Caudovirales phage</name>
    <dbReference type="NCBI Taxonomy" id="2100421"/>
    <lineage>
        <taxon>Viruses</taxon>
        <taxon>Duplodnaviria</taxon>
        <taxon>Heunggongvirae</taxon>
        <taxon>Uroviricota</taxon>
        <taxon>Caudoviricetes</taxon>
        <taxon>Peduoviridae</taxon>
        <taxon>Maltschvirus</taxon>
        <taxon>Maltschvirus maltsch</taxon>
    </lineage>
</organism>
<reference evidence="2" key="1">
    <citation type="submission" date="2020-04" db="EMBL/GenBank/DDBJ databases">
        <authorList>
            <person name="Chiriac C."/>
            <person name="Salcher M."/>
            <person name="Ghai R."/>
            <person name="Kavagutti S V."/>
        </authorList>
    </citation>
    <scope>NUCLEOTIDE SEQUENCE</scope>
</reference>
<proteinExistence type="predicted"/>
<feature type="domain" description="NadR/Ttd14 AAA" evidence="1">
    <location>
        <begin position="4"/>
        <end position="157"/>
    </location>
</feature>
<dbReference type="Gene3D" id="3.40.50.300">
    <property type="entry name" value="P-loop containing nucleotide triphosphate hydrolases"/>
    <property type="match status" value="1"/>
</dbReference>
<sequence>MKIINLFGGPGVGKSTTAAGLFYEMKKRHLNVELVTEYAKDAVWENRSNLLDDQIYIFAKQQRRISRLMDHGIEWVITDSPISLGLVYLRDGTLSSHFNELVMEVFNRFENHNFLLQRKWAYNPVGRMQTETQAREFDDRVLALLNRYNVPCSTVTGGEQAVAEILENLWSTGDATPI</sequence>
<dbReference type="SUPFAM" id="SSF52540">
    <property type="entry name" value="P-loop containing nucleoside triphosphate hydrolases"/>
    <property type="match status" value="1"/>
</dbReference>
<dbReference type="InterPro" id="IPR038727">
    <property type="entry name" value="NadR/Ttd14_AAA_dom"/>
</dbReference>
<gene>
    <name evidence="2" type="ORF">UFOVP29_21</name>
</gene>
<name>A0A6J5KMK8_9CAUD</name>